<dbReference type="InterPro" id="IPR036271">
    <property type="entry name" value="Tet_transcr_reg_TetR-rel_C_sf"/>
</dbReference>
<dbReference type="Gene3D" id="1.10.10.60">
    <property type="entry name" value="Homeodomain-like"/>
    <property type="match status" value="1"/>
</dbReference>
<dbReference type="InterPro" id="IPR009057">
    <property type="entry name" value="Homeodomain-like_sf"/>
</dbReference>
<sequence>MAKSELQSIEFAEFVAVPLPAQQRSREALDRFLLAGETLLANNAFEEASVTDIAQSAESSVGTFYRVLGDKDTLSLLLLQRFFQAKVASIDAITQANQWQTRTLDAFISALIESLVSTYAGRRGVLRALILRASRDADFRDRVHKLNEYIAQRVVAVIQSHQQEVHHPKPRKAMQAAVHILLGALNQHTVTGNLGHLSAKELIEELTRMTLSYLDVHQ</sequence>
<feature type="domain" description="HTH tetR-type" evidence="3">
    <location>
        <begin position="26"/>
        <end position="86"/>
    </location>
</feature>
<organism evidence="4 5">
    <name type="scientific">Simiduia curdlanivorans</name>
    <dbReference type="NCBI Taxonomy" id="1492769"/>
    <lineage>
        <taxon>Bacteria</taxon>
        <taxon>Pseudomonadati</taxon>
        <taxon>Pseudomonadota</taxon>
        <taxon>Gammaproteobacteria</taxon>
        <taxon>Cellvibrionales</taxon>
        <taxon>Cellvibrionaceae</taxon>
        <taxon>Simiduia</taxon>
    </lineage>
</organism>
<accession>A0ABV8V328</accession>
<dbReference type="Gene3D" id="1.10.357.10">
    <property type="entry name" value="Tetracycline Repressor, domain 2"/>
    <property type="match status" value="1"/>
</dbReference>
<keyword evidence="1 2" id="KW-0238">DNA-binding</keyword>
<dbReference type="EMBL" id="JBHSCX010000005">
    <property type="protein sequence ID" value="MFC4362248.1"/>
    <property type="molecule type" value="Genomic_DNA"/>
</dbReference>
<reference evidence="5" key="1">
    <citation type="journal article" date="2019" name="Int. J. Syst. Evol. Microbiol.">
        <title>The Global Catalogue of Microorganisms (GCM) 10K type strain sequencing project: providing services to taxonomists for standard genome sequencing and annotation.</title>
        <authorList>
            <consortium name="The Broad Institute Genomics Platform"/>
            <consortium name="The Broad Institute Genome Sequencing Center for Infectious Disease"/>
            <person name="Wu L."/>
            <person name="Ma J."/>
        </authorList>
    </citation>
    <scope>NUCLEOTIDE SEQUENCE [LARGE SCALE GENOMIC DNA]</scope>
    <source>
        <strain evidence="5">CECT 8570</strain>
    </source>
</reference>
<dbReference type="InterPro" id="IPR001647">
    <property type="entry name" value="HTH_TetR"/>
</dbReference>
<dbReference type="RefSeq" id="WP_290265529.1">
    <property type="nucleotide sequence ID" value="NZ_JAUFQG010000006.1"/>
</dbReference>
<gene>
    <name evidence="4" type="ORF">ACFOX3_08040</name>
</gene>
<evidence type="ECO:0000313" key="5">
    <source>
        <dbReference type="Proteomes" id="UP001595840"/>
    </source>
</evidence>
<dbReference type="SUPFAM" id="SSF46689">
    <property type="entry name" value="Homeodomain-like"/>
    <property type="match status" value="1"/>
</dbReference>
<evidence type="ECO:0000256" key="2">
    <source>
        <dbReference type="PROSITE-ProRule" id="PRU00335"/>
    </source>
</evidence>
<comment type="caution">
    <text evidence="4">The sequence shown here is derived from an EMBL/GenBank/DDBJ whole genome shotgun (WGS) entry which is preliminary data.</text>
</comment>
<dbReference type="InterPro" id="IPR041669">
    <property type="entry name" value="TetR_C_15"/>
</dbReference>
<name>A0ABV8V328_9GAMM</name>
<dbReference type="Pfam" id="PF17918">
    <property type="entry name" value="TetR_C_15"/>
    <property type="match status" value="1"/>
</dbReference>
<dbReference type="Proteomes" id="UP001595840">
    <property type="component" value="Unassembled WGS sequence"/>
</dbReference>
<proteinExistence type="predicted"/>
<protein>
    <submittedName>
        <fullName evidence="4">TetR/AcrR family transcriptional regulator</fullName>
    </submittedName>
</protein>
<dbReference type="PROSITE" id="PS50977">
    <property type="entry name" value="HTH_TETR_2"/>
    <property type="match status" value="1"/>
</dbReference>
<evidence type="ECO:0000313" key="4">
    <source>
        <dbReference type="EMBL" id="MFC4362248.1"/>
    </source>
</evidence>
<feature type="DNA-binding region" description="H-T-H motif" evidence="2">
    <location>
        <begin position="49"/>
        <end position="68"/>
    </location>
</feature>
<evidence type="ECO:0000256" key="1">
    <source>
        <dbReference type="ARBA" id="ARBA00023125"/>
    </source>
</evidence>
<dbReference type="SUPFAM" id="SSF48498">
    <property type="entry name" value="Tetracyclin repressor-like, C-terminal domain"/>
    <property type="match status" value="1"/>
</dbReference>
<keyword evidence="5" id="KW-1185">Reference proteome</keyword>
<evidence type="ECO:0000259" key="3">
    <source>
        <dbReference type="PROSITE" id="PS50977"/>
    </source>
</evidence>